<reference evidence="3" key="1">
    <citation type="submission" date="2022-07" db="EMBL/GenBank/DDBJ databases">
        <title>Genome Sequence of Physisporinus lineatus.</title>
        <authorList>
            <person name="Buettner E."/>
        </authorList>
    </citation>
    <scope>NUCLEOTIDE SEQUENCE</scope>
    <source>
        <strain evidence="3">VT162</strain>
    </source>
</reference>
<feature type="compositionally biased region" description="Acidic residues" evidence="1">
    <location>
        <begin position="830"/>
        <end position="839"/>
    </location>
</feature>
<name>A0AAD5YJD3_9APHY</name>
<comment type="caution">
    <text evidence="3">The sequence shown here is derived from an EMBL/GenBank/DDBJ whole genome shotgun (WGS) entry which is preliminary data.</text>
</comment>
<feature type="compositionally biased region" description="Basic and acidic residues" evidence="1">
    <location>
        <begin position="176"/>
        <end position="191"/>
    </location>
</feature>
<feature type="compositionally biased region" description="Low complexity" evidence="1">
    <location>
        <begin position="425"/>
        <end position="437"/>
    </location>
</feature>
<evidence type="ECO:0000256" key="1">
    <source>
        <dbReference type="SAM" id="MobiDB-lite"/>
    </source>
</evidence>
<feature type="domain" description="DUF6532" evidence="2">
    <location>
        <begin position="620"/>
        <end position="776"/>
    </location>
</feature>
<feature type="compositionally biased region" description="Polar residues" evidence="1">
    <location>
        <begin position="356"/>
        <end position="366"/>
    </location>
</feature>
<feature type="compositionally biased region" description="Basic residues" evidence="1">
    <location>
        <begin position="529"/>
        <end position="546"/>
    </location>
</feature>
<feature type="compositionally biased region" description="Low complexity" evidence="1">
    <location>
        <begin position="483"/>
        <end position="493"/>
    </location>
</feature>
<dbReference type="Pfam" id="PF20149">
    <property type="entry name" value="DUF6532"/>
    <property type="match status" value="1"/>
</dbReference>
<proteinExistence type="predicted"/>
<feature type="region of interest" description="Disordered" evidence="1">
    <location>
        <begin position="1"/>
        <end position="546"/>
    </location>
</feature>
<feature type="compositionally biased region" description="Polar residues" evidence="1">
    <location>
        <begin position="448"/>
        <end position="459"/>
    </location>
</feature>
<feature type="compositionally biased region" description="Low complexity" evidence="1">
    <location>
        <begin position="344"/>
        <end position="353"/>
    </location>
</feature>
<feature type="compositionally biased region" description="Polar residues" evidence="1">
    <location>
        <begin position="209"/>
        <end position="219"/>
    </location>
</feature>
<sequence>MDDELLSGRNQLADKWVNSDAMNVDDAWPTDPEEDEVEVEGARDIDIDEGNVREGRGDTGERDGDGDKLDDERHDHRSEDGNAGYEKHEDRGGGRGGQDTHDVGGGNRSDEQGWELPPDVREYSIPSLDTSNEEVSKPVRKKRITKGKPNATKAELTEKKKATVTQQKLTKAQQKAQEKAQQKAIEIDAARQRAFGKVTQEQPAPAAQNRRTSASTTARDSALDPDWRSKSRAPPSKSTHRRQDSNLVQGFGDEDVFQEGPLGHGSAVSRQMVGVVPYQDPNPSGPSSRSGLPNRTFLPTKSQSSRTGLPTITFPPPKSRSTATKTSQAPSSKTAHSPKPPSPSIASDSSDLPYNVSGTRRTSNPVHVNELEGHRAASEPKGRPLIIDQETDTEGAPSFAPQTKKQDGQPSDPRASSRTHASKPLTTSATRSLLASSGKKKSHPLPTTPLNKRSNQSHPSKAVKPSHETTRELSRQPTKTQHSSGASKSKSLSRTQGVRDGGSNTDWEGGDGHNSESNAGGERNGKGKGGSKGKGVGKGKGKGKAKVVRTIFDQETEEWQKDVSKDPRVRATVFQFYGLQRRPWDTDLSKSRFSFSGFVQEIVDCLYPEKEFTVPEKCTLTHNLRQLLSDWRSYFFKVAARLITPFFLAEGAMEIDKGEVKAVGVAEVAALAEKTITNGAAFYRQSHENEKERQGPYQSHFILETYVMAHHKKIEGSVLFKLYDPALFPFPQGALQLTAYAVQIAFSQYETGICAKIRFSKTTNTEMWDGHCANIRYGFSKTDQAAFMSAVKQYRPRVVTDVIPSKAFRSAPRIRSREYQSDAESGNEQSSEEEDEEEE</sequence>
<feature type="compositionally biased region" description="Basic and acidic residues" evidence="1">
    <location>
        <begin position="465"/>
        <end position="474"/>
    </location>
</feature>
<evidence type="ECO:0000313" key="3">
    <source>
        <dbReference type="EMBL" id="KAJ3491846.1"/>
    </source>
</evidence>
<feature type="compositionally biased region" description="Polar residues" evidence="1">
    <location>
        <begin position="319"/>
        <end position="335"/>
    </location>
</feature>
<organism evidence="3 4">
    <name type="scientific">Meripilus lineatus</name>
    <dbReference type="NCBI Taxonomy" id="2056292"/>
    <lineage>
        <taxon>Eukaryota</taxon>
        <taxon>Fungi</taxon>
        <taxon>Dikarya</taxon>
        <taxon>Basidiomycota</taxon>
        <taxon>Agaricomycotina</taxon>
        <taxon>Agaricomycetes</taxon>
        <taxon>Polyporales</taxon>
        <taxon>Meripilaceae</taxon>
        <taxon>Meripilus</taxon>
    </lineage>
</organism>
<feature type="compositionally biased region" description="Polar residues" evidence="1">
    <location>
        <begin position="281"/>
        <end position="310"/>
    </location>
</feature>
<feature type="compositionally biased region" description="Basic and acidic residues" evidence="1">
    <location>
        <begin position="40"/>
        <end position="102"/>
    </location>
</feature>
<protein>
    <recommendedName>
        <fullName evidence="2">DUF6532 domain-containing protein</fullName>
    </recommendedName>
</protein>
<dbReference type="InterPro" id="IPR045341">
    <property type="entry name" value="DUF6532"/>
</dbReference>
<gene>
    <name evidence="3" type="ORF">NLI96_g432</name>
</gene>
<feature type="compositionally biased region" description="Basic and acidic residues" evidence="1">
    <location>
        <begin position="369"/>
        <end position="382"/>
    </location>
</feature>
<dbReference type="EMBL" id="JANAWD010000006">
    <property type="protein sequence ID" value="KAJ3491846.1"/>
    <property type="molecule type" value="Genomic_DNA"/>
</dbReference>
<feature type="compositionally biased region" description="Low complexity" evidence="1">
    <location>
        <begin position="163"/>
        <end position="175"/>
    </location>
</feature>
<accession>A0AAD5YJD3</accession>
<dbReference type="AlphaFoldDB" id="A0AAD5YJD3"/>
<evidence type="ECO:0000313" key="4">
    <source>
        <dbReference type="Proteomes" id="UP001212997"/>
    </source>
</evidence>
<evidence type="ECO:0000259" key="2">
    <source>
        <dbReference type="Pfam" id="PF20149"/>
    </source>
</evidence>
<feature type="region of interest" description="Disordered" evidence="1">
    <location>
        <begin position="809"/>
        <end position="839"/>
    </location>
</feature>
<dbReference type="Proteomes" id="UP001212997">
    <property type="component" value="Unassembled WGS sequence"/>
</dbReference>
<keyword evidence="4" id="KW-1185">Reference proteome</keyword>